<evidence type="ECO:0000313" key="1">
    <source>
        <dbReference type="EMBL" id="KZM98552.1"/>
    </source>
</evidence>
<dbReference type="EMBL" id="LNRQ01000004">
    <property type="protein sequence ID" value="KZM98552.1"/>
    <property type="molecule type" value="Genomic_DNA"/>
</dbReference>
<name>A0A162AAU2_DAUCS</name>
<organism evidence="1">
    <name type="scientific">Daucus carota subsp. sativus</name>
    <name type="common">Carrot</name>
    <dbReference type="NCBI Taxonomy" id="79200"/>
    <lineage>
        <taxon>Eukaryota</taxon>
        <taxon>Viridiplantae</taxon>
        <taxon>Streptophyta</taxon>
        <taxon>Embryophyta</taxon>
        <taxon>Tracheophyta</taxon>
        <taxon>Spermatophyta</taxon>
        <taxon>Magnoliopsida</taxon>
        <taxon>eudicotyledons</taxon>
        <taxon>Gunneridae</taxon>
        <taxon>Pentapetalae</taxon>
        <taxon>asterids</taxon>
        <taxon>campanulids</taxon>
        <taxon>Apiales</taxon>
        <taxon>Apiaceae</taxon>
        <taxon>Apioideae</taxon>
        <taxon>Scandiceae</taxon>
        <taxon>Daucinae</taxon>
        <taxon>Daucus</taxon>
        <taxon>Daucus sect. Daucus</taxon>
    </lineage>
</organism>
<sequence>MAHTRLAWHICPLCRLKLLKGPFLIGPPCMNVREKEINASYWVKDYDMRSIAPIFNHT</sequence>
<dbReference type="Gramene" id="KZM98552">
    <property type="protein sequence ID" value="KZM98552"/>
    <property type="gene ID" value="DCAR_014086"/>
</dbReference>
<comment type="caution">
    <text evidence="1">The sequence shown here is derived from an EMBL/GenBank/DDBJ whole genome shotgun (WGS) entry which is preliminary data.</text>
</comment>
<accession>A0A162AAU2</accession>
<dbReference type="AlphaFoldDB" id="A0A162AAU2"/>
<proteinExistence type="predicted"/>
<protein>
    <submittedName>
        <fullName evidence="1">Uncharacterized protein</fullName>
    </submittedName>
</protein>
<gene>
    <name evidence="1" type="ORF">DCAR_014086</name>
</gene>
<reference evidence="1" key="1">
    <citation type="journal article" date="2016" name="Nat. Genet.">
        <title>A high-quality carrot genome assembly provides new insights into carotenoid accumulation and asterid genome evolution.</title>
        <authorList>
            <person name="Iorizzo M."/>
            <person name="Ellison S."/>
            <person name="Senalik D."/>
            <person name="Zeng P."/>
            <person name="Satapoomin P."/>
            <person name="Huang J."/>
            <person name="Bowman M."/>
            <person name="Iovene M."/>
            <person name="Sanseverino W."/>
            <person name="Cavagnaro P."/>
            <person name="Yildiz M."/>
            <person name="Macko-Podgorni A."/>
            <person name="Moranska E."/>
            <person name="Grzebelus E."/>
            <person name="Grzebelus D."/>
            <person name="Ashrafi H."/>
            <person name="Zheng Z."/>
            <person name="Cheng S."/>
            <person name="Spooner D."/>
            <person name="Van Deynze A."/>
            <person name="Simon P."/>
        </authorList>
    </citation>
    <scope>NUCLEOTIDE SEQUENCE [LARGE SCALE GENOMIC DNA]</scope>
    <source>
        <tissue evidence="1">Leaf</tissue>
    </source>
</reference>